<feature type="region of interest" description="Disordered" evidence="1">
    <location>
        <begin position="105"/>
        <end position="154"/>
    </location>
</feature>
<dbReference type="AlphaFoldDB" id="A0A426YZW2"/>
<evidence type="ECO:0000313" key="3">
    <source>
        <dbReference type="Proteomes" id="UP000287651"/>
    </source>
</evidence>
<accession>A0A426YZW2</accession>
<name>A0A426YZW2_ENSVE</name>
<proteinExistence type="predicted"/>
<organism evidence="2 3">
    <name type="scientific">Ensete ventricosum</name>
    <name type="common">Abyssinian banana</name>
    <name type="synonym">Musa ensete</name>
    <dbReference type="NCBI Taxonomy" id="4639"/>
    <lineage>
        <taxon>Eukaryota</taxon>
        <taxon>Viridiplantae</taxon>
        <taxon>Streptophyta</taxon>
        <taxon>Embryophyta</taxon>
        <taxon>Tracheophyta</taxon>
        <taxon>Spermatophyta</taxon>
        <taxon>Magnoliopsida</taxon>
        <taxon>Liliopsida</taxon>
        <taxon>Zingiberales</taxon>
        <taxon>Musaceae</taxon>
        <taxon>Ensete</taxon>
    </lineage>
</organism>
<reference evidence="2 3" key="1">
    <citation type="journal article" date="2014" name="Agronomy (Basel)">
        <title>A Draft Genome Sequence for Ensete ventricosum, the Drought-Tolerant Tree Against Hunger.</title>
        <authorList>
            <person name="Harrison J."/>
            <person name="Moore K.A."/>
            <person name="Paszkiewicz K."/>
            <person name="Jones T."/>
            <person name="Grant M."/>
            <person name="Ambacheew D."/>
            <person name="Muzemil S."/>
            <person name="Studholme D.J."/>
        </authorList>
    </citation>
    <scope>NUCLEOTIDE SEQUENCE [LARGE SCALE GENOMIC DNA]</scope>
</reference>
<evidence type="ECO:0000313" key="2">
    <source>
        <dbReference type="EMBL" id="RRT57262.1"/>
    </source>
</evidence>
<feature type="compositionally biased region" description="Basic and acidic residues" evidence="1">
    <location>
        <begin position="141"/>
        <end position="154"/>
    </location>
</feature>
<dbReference type="Proteomes" id="UP000287651">
    <property type="component" value="Unassembled WGS sequence"/>
</dbReference>
<sequence>MHKSGETPLHKERHACTRTRRFSQNCGQRYALWRSLPISGPETRPGSSWGGVTASPVPGTEKESLALYCLANYQASKQEAEIVGDNGGCIPGSVSVVLVLLRSGGRARASATFPETRKQKTSDDRETRKANPRNVKQENTNLKDPEEQKTTTKT</sequence>
<protein>
    <submittedName>
        <fullName evidence="2">Uncharacterized protein</fullName>
    </submittedName>
</protein>
<gene>
    <name evidence="2" type="ORF">B296_00047365</name>
</gene>
<comment type="caution">
    <text evidence="2">The sequence shown here is derived from an EMBL/GenBank/DDBJ whole genome shotgun (WGS) entry which is preliminary data.</text>
</comment>
<evidence type="ECO:0000256" key="1">
    <source>
        <dbReference type="SAM" id="MobiDB-lite"/>
    </source>
</evidence>
<dbReference type="EMBL" id="AMZH03009247">
    <property type="protein sequence ID" value="RRT57262.1"/>
    <property type="molecule type" value="Genomic_DNA"/>
</dbReference>
<feature type="compositionally biased region" description="Basic and acidic residues" evidence="1">
    <location>
        <begin position="115"/>
        <end position="129"/>
    </location>
</feature>